<organism evidence="1 4">
    <name type="scientific">Adineta steineri</name>
    <dbReference type="NCBI Taxonomy" id="433720"/>
    <lineage>
        <taxon>Eukaryota</taxon>
        <taxon>Metazoa</taxon>
        <taxon>Spiralia</taxon>
        <taxon>Gnathifera</taxon>
        <taxon>Rotifera</taxon>
        <taxon>Eurotatoria</taxon>
        <taxon>Bdelloidea</taxon>
        <taxon>Adinetida</taxon>
        <taxon>Adinetidae</taxon>
        <taxon>Adineta</taxon>
    </lineage>
</organism>
<evidence type="ECO:0000313" key="2">
    <source>
        <dbReference type="EMBL" id="CAF1318832.1"/>
    </source>
</evidence>
<gene>
    <name evidence="1" type="ORF">BJG266_LOCUS23866</name>
    <name evidence="2" type="ORF">QVE165_LOCUS32221</name>
</gene>
<dbReference type="Proteomes" id="UP000663877">
    <property type="component" value="Unassembled WGS sequence"/>
</dbReference>
<dbReference type="Proteomes" id="UP000663832">
    <property type="component" value="Unassembled WGS sequence"/>
</dbReference>
<evidence type="ECO:0000313" key="3">
    <source>
        <dbReference type="Proteomes" id="UP000663832"/>
    </source>
</evidence>
<proteinExistence type="predicted"/>
<dbReference type="AlphaFoldDB" id="A0A814SE83"/>
<accession>A0A814SE83</accession>
<comment type="caution">
    <text evidence="1">The sequence shown here is derived from an EMBL/GenBank/DDBJ whole genome shotgun (WGS) entry which is preliminary data.</text>
</comment>
<dbReference type="EMBL" id="CAJNOI010000163">
    <property type="protein sequence ID" value="CAF1146901.1"/>
    <property type="molecule type" value="Genomic_DNA"/>
</dbReference>
<name>A0A814SE83_9BILA</name>
<dbReference type="OrthoDB" id="10002937at2759"/>
<sequence>MTTPSNGTINTNMTTPSTGILTNCSLNEVLYKNHCYYLDGTGGQCSNGYSLGSESILSRIADLFIGLNYKTRISRNCCVVTSESNSNYGISTLNQCNKQGPFTSVPVLNGGGCRNVTAISEAQLTFCVSN</sequence>
<evidence type="ECO:0000313" key="4">
    <source>
        <dbReference type="Proteomes" id="UP000663877"/>
    </source>
</evidence>
<reference evidence="1" key="1">
    <citation type="submission" date="2021-02" db="EMBL/GenBank/DDBJ databases">
        <authorList>
            <person name="Nowell W R."/>
        </authorList>
    </citation>
    <scope>NUCLEOTIDE SEQUENCE</scope>
</reference>
<evidence type="ECO:0000313" key="1">
    <source>
        <dbReference type="EMBL" id="CAF1146901.1"/>
    </source>
</evidence>
<protein>
    <submittedName>
        <fullName evidence="1">Uncharacterized protein</fullName>
    </submittedName>
</protein>
<keyword evidence="3" id="KW-1185">Reference proteome</keyword>
<dbReference type="EMBL" id="CAJNOM010000283">
    <property type="protein sequence ID" value="CAF1318832.1"/>
    <property type="molecule type" value="Genomic_DNA"/>
</dbReference>